<dbReference type="SUPFAM" id="SSF53850">
    <property type="entry name" value="Periplasmic binding protein-like II"/>
    <property type="match status" value="1"/>
</dbReference>
<gene>
    <name evidence="3" type="ORF">FHS48_003340</name>
</gene>
<dbReference type="PANTHER" id="PTHR30006:SF25">
    <property type="entry name" value="PHOSPHOGLYCERATE TRANSPORT REGULATORY PROTEIN PGTC"/>
    <property type="match status" value="1"/>
</dbReference>
<evidence type="ECO:0000256" key="2">
    <source>
        <dbReference type="SAM" id="SignalP"/>
    </source>
</evidence>
<feature type="signal peptide" evidence="2">
    <location>
        <begin position="1"/>
        <end position="22"/>
    </location>
</feature>
<comment type="caution">
    <text evidence="3">The sequence shown here is derived from an EMBL/GenBank/DDBJ whole genome shotgun (WGS) entry which is preliminary data.</text>
</comment>
<dbReference type="PANTHER" id="PTHR30006">
    <property type="entry name" value="THIAMINE-BINDING PERIPLASMIC PROTEIN-RELATED"/>
    <property type="match status" value="1"/>
</dbReference>
<dbReference type="Proteomes" id="UP000544872">
    <property type="component" value="Unassembled WGS sequence"/>
</dbReference>
<keyword evidence="4" id="KW-1185">Reference proteome</keyword>
<evidence type="ECO:0000313" key="4">
    <source>
        <dbReference type="Proteomes" id="UP000544872"/>
    </source>
</evidence>
<reference evidence="3 4" key="1">
    <citation type="submission" date="2020-08" db="EMBL/GenBank/DDBJ databases">
        <title>Genomic Encyclopedia of Type Strains, Phase IV (KMG-IV): sequencing the most valuable type-strain genomes for metagenomic binning, comparative biology and taxonomic classification.</title>
        <authorList>
            <person name="Goeker M."/>
        </authorList>
    </citation>
    <scope>NUCLEOTIDE SEQUENCE [LARGE SCALE GENOMIC DNA]</scope>
    <source>
        <strain evidence="3 4">DSM 11590</strain>
    </source>
</reference>
<dbReference type="Gene3D" id="3.40.190.10">
    <property type="entry name" value="Periplasmic binding protein-like II"/>
    <property type="match status" value="2"/>
</dbReference>
<protein>
    <submittedName>
        <fullName evidence="3">Iron(III) transport system substrate-binding protein</fullName>
    </submittedName>
</protein>
<evidence type="ECO:0000256" key="1">
    <source>
        <dbReference type="ARBA" id="ARBA00022729"/>
    </source>
</evidence>
<sequence>MRLPVLWAAFGLMMAAPLSASAAEGVTSSFPAPGKESGRLKIIGAMDTTAILPLINGFQAENPGVSVEYSDYVTNDLYEEADAACRRGESIADVLVSSSVDHLVRLANDGCARPHRSALTDPVPDWMQWRNEVYGFTHEPAVLIYHSDFVDPEDVPRSHADLADLLRRKPTVFFRRIGTYDLRASGIGYLLAYLDSQLAPTIYGRLVESMSRVEAGLYCCNSEVLREVEAGRLFIGYNILGSYAYAAQRRNPKLRISVMRDYTHILSRGAMLPKYAGSGDLGGRFLDYLLSPQGKATAEKEGISFPWEDPQVSGITLPPSPLGSGVGRPIRIGPSLLVTQDKLGRDRFIADWTAIMVDSRSLQAGPVWSNYE</sequence>
<dbReference type="AlphaFoldDB" id="A0A7W9ZI39"/>
<name>A0A7W9ZI39_NOVIT</name>
<proteinExistence type="predicted"/>
<dbReference type="RefSeq" id="WP_184265065.1">
    <property type="nucleotide sequence ID" value="NZ_JACIIX010000014.1"/>
</dbReference>
<feature type="chain" id="PRO_5031574736" evidence="2">
    <location>
        <begin position="23"/>
        <end position="372"/>
    </location>
</feature>
<keyword evidence="1 2" id="KW-0732">Signal</keyword>
<dbReference type="Pfam" id="PF13531">
    <property type="entry name" value="SBP_bac_11"/>
    <property type="match status" value="1"/>
</dbReference>
<dbReference type="EMBL" id="JACIIX010000014">
    <property type="protein sequence ID" value="MBB6211896.1"/>
    <property type="molecule type" value="Genomic_DNA"/>
</dbReference>
<evidence type="ECO:0000313" key="3">
    <source>
        <dbReference type="EMBL" id="MBB6211896.1"/>
    </source>
</evidence>
<organism evidence="3 4">
    <name type="scientific">Novispirillum itersonii</name>
    <name type="common">Aquaspirillum itersonii</name>
    <dbReference type="NCBI Taxonomy" id="189"/>
    <lineage>
        <taxon>Bacteria</taxon>
        <taxon>Pseudomonadati</taxon>
        <taxon>Pseudomonadota</taxon>
        <taxon>Alphaproteobacteria</taxon>
        <taxon>Rhodospirillales</taxon>
        <taxon>Novispirillaceae</taxon>
        <taxon>Novispirillum</taxon>
    </lineage>
</organism>
<accession>A0A7W9ZI39</accession>
<dbReference type="GO" id="GO:0030288">
    <property type="term" value="C:outer membrane-bounded periplasmic space"/>
    <property type="evidence" value="ECO:0007669"/>
    <property type="project" value="TreeGrafter"/>
</dbReference>